<accession>A0ABR7R2R1</accession>
<dbReference type="Proteomes" id="UP000603940">
    <property type="component" value="Unassembled WGS sequence"/>
</dbReference>
<evidence type="ECO:0000313" key="2">
    <source>
        <dbReference type="Proteomes" id="UP000603940"/>
    </source>
</evidence>
<organism evidence="1 2">
    <name type="scientific">Pseudoroseomonas ludipueritiae</name>
    <dbReference type="NCBI Taxonomy" id="198093"/>
    <lineage>
        <taxon>Bacteria</taxon>
        <taxon>Pseudomonadati</taxon>
        <taxon>Pseudomonadota</taxon>
        <taxon>Alphaproteobacteria</taxon>
        <taxon>Acetobacterales</taxon>
        <taxon>Acetobacteraceae</taxon>
        <taxon>Pseudoroseomonas</taxon>
    </lineage>
</organism>
<reference evidence="1 2" key="1">
    <citation type="journal article" date="2009" name="Int. J. Syst. Evol. Microbiol.">
        <title>Transfer of Teichococcus ludipueritiae and Muricoccus roseus to the genus Roseomonas, as Roseomonas ludipueritiae comb. nov. and Roseomonas rosea comb. nov., respectively, and emended description of the genus Roseomonas.</title>
        <authorList>
            <person name="Sanchez-Porro C."/>
            <person name="Gallego V."/>
            <person name="Busse H.J."/>
            <person name="Kampfer P."/>
            <person name="Ventosa A."/>
        </authorList>
    </citation>
    <scope>NUCLEOTIDE SEQUENCE [LARGE SCALE GENOMIC DNA]</scope>
    <source>
        <strain evidence="1 2">DSM 14915</strain>
    </source>
</reference>
<dbReference type="RefSeq" id="WP_187777101.1">
    <property type="nucleotide sequence ID" value="NZ_JACTUZ010000006.1"/>
</dbReference>
<dbReference type="EMBL" id="JACTUZ010000006">
    <property type="protein sequence ID" value="MBC9175933.1"/>
    <property type="molecule type" value="Genomic_DNA"/>
</dbReference>
<proteinExistence type="predicted"/>
<comment type="caution">
    <text evidence="1">The sequence shown here is derived from an EMBL/GenBank/DDBJ whole genome shotgun (WGS) entry which is preliminary data.</text>
</comment>
<gene>
    <name evidence="1" type="ORF">IBL25_03105</name>
</gene>
<name>A0ABR7R2R1_9PROT</name>
<evidence type="ECO:0000313" key="1">
    <source>
        <dbReference type="EMBL" id="MBC9175933.1"/>
    </source>
</evidence>
<sequence>MKPFAPPMAAGFAPSLDDYRAAQIVLDQFGDEAEQRALSHVEHLSNAGDHEGVTRWMNVLAAIQELRRTASAESILH</sequence>
<keyword evidence="2" id="KW-1185">Reference proteome</keyword>
<protein>
    <submittedName>
        <fullName evidence="1">Uncharacterized protein</fullName>
    </submittedName>
</protein>